<comment type="caution">
    <text evidence="3">The sequence shown here is derived from an EMBL/GenBank/DDBJ whole genome shotgun (WGS) entry which is preliminary data.</text>
</comment>
<dbReference type="AlphaFoldDB" id="A0A916T787"/>
<proteinExistence type="predicted"/>
<reference evidence="3" key="1">
    <citation type="journal article" date="2014" name="Int. J. Syst. Evol. Microbiol.">
        <title>Complete genome sequence of Corynebacterium casei LMG S-19264T (=DSM 44701T), isolated from a smear-ripened cheese.</title>
        <authorList>
            <consortium name="US DOE Joint Genome Institute (JGI-PGF)"/>
            <person name="Walter F."/>
            <person name="Albersmeier A."/>
            <person name="Kalinowski J."/>
            <person name="Ruckert C."/>
        </authorList>
    </citation>
    <scope>NUCLEOTIDE SEQUENCE</scope>
    <source>
        <strain evidence="3">CGMCC 1.12426</strain>
    </source>
</reference>
<name>A0A916T787_9HYPH</name>
<dbReference type="Pfam" id="PF06698">
    <property type="entry name" value="DUF1192"/>
    <property type="match status" value="1"/>
</dbReference>
<keyword evidence="4" id="KW-1185">Reference proteome</keyword>
<evidence type="ECO:0008006" key="5">
    <source>
        <dbReference type="Google" id="ProtNLM"/>
    </source>
</evidence>
<reference evidence="3" key="2">
    <citation type="submission" date="2020-09" db="EMBL/GenBank/DDBJ databases">
        <authorList>
            <person name="Sun Q."/>
            <person name="Zhou Y."/>
        </authorList>
    </citation>
    <scope>NUCLEOTIDE SEQUENCE</scope>
    <source>
        <strain evidence="3">CGMCC 1.12426</strain>
    </source>
</reference>
<dbReference type="EMBL" id="BMFA01000001">
    <property type="protein sequence ID" value="GGB32610.1"/>
    <property type="molecule type" value="Genomic_DNA"/>
</dbReference>
<dbReference type="RefSeq" id="WP_206668284.1">
    <property type="nucleotide sequence ID" value="NZ_BMFA01000001.1"/>
</dbReference>
<feature type="coiled-coil region" evidence="1">
    <location>
        <begin position="29"/>
        <end position="56"/>
    </location>
</feature>
<evidence type="ECO:0000313" key="4">
    <source>
        <dbReference type="Proteomes" id="UP000605148"/>
    </source>
</evidence>
<accession>A0A916T787</accession>
<sequence>MGIFDEDGHMPANNPKPVQVGEDLSQLSEADLKERIAQLQREIERTEATLSERSKIRDAAKALFAENNVK</sequence>
<evidence type="ECO:0000313" key="3">
    <source>
        <dbReference type="EMBL" id="GGB32610.1"/>
    </source>
</evidence>
<keyword evidence="1" id="KW-0175">Coiled coil</keyword>
<feature type="region of interest" description="Disordered" evidence="2">
    <location>
        <begin position="1"/>
        <end position="20"/>
    </location>
</feature>
<protein>
    <recommendedName>
        <fullName evidence="5">DUF1192 domain-containing protein</fullName>
    </recommendedName>
</protein>
<gene>
    <name evidence="3" type="ORF">GCM10011316_00890</name>
</gene>
<evidence type="ECO:0000256" key="2">
    <source>
        <dbReference type="SAM" id="MobiDB-lite"/>
    </source>
</evidence>
<evidence type="ECO:0000256" key="1">
    <source>
        <dbReference type="SAM" id="Coils"/>
    </source>
</evidence>
<dbReference type="Proteomes" id="UP000605148">
    <property type="component" value="Unassembled WGS sequence"/>
</dbReference>
<dbReference type="InterPro" id="IPR009579">
    <property type="entry name" value="DUF1192"/>
</dbReference>
<organism evidence="3 4">
    <name type="scientific">Roseibium aquae</name>
    <dbReference type="NCBI Taxonomy" id="1323746"/>
    <lineage>
        <taxon>Bacteria</taxon>
        <taxon>Pseudomonadati</taxon>
        <taxon>Pseudomonadota</taxon>
        <taxon>Alphaproteobacteria</taxon>
        <taxon>Hyphomicrobiales</taxon>
        <taxon>Stappiaceae</taxon>
        <taxon>Roseibium</taxon>
    </lineage>
</organism>